<dbReference type="InterPro" id="IPR014031">
    <property type="entry name" value="Ketoacyl_synth_C"/>
</dbReference>
<dbReference type="GO" id="GO:0005886">
    <property type="term" value="C:plasma membrane"/>
    <property type="evidence" value="ECO:0007669"/>
    <property type="project" value="TreeGrafter"/>
</dbReference>
<proteinExistence type="inferred from homology"/>
<comment type="similarity">
    <text evidence="3">Belongs to the thiolase-like superfamily. Beta-ketoacyl-ACP synthases family.</text>
</comment>
<dbReference type="Gene3D" id="3.40.47.10">
    <property type="match status" value="1"/>
</dbReference>
<dbReference type="eggNOG" id="COG3321">
    <property type="taxonomic scope" value="Bacteria"/>
</dbReference>
<organism evidence="5 6">
    <name type="scientific">Methyloversatilis universalis (strain ATCC BAA-1314 / DSM 25237 / JCM 13912 / CCUG 52030 / FAM5)</name>
    <dbReference type="NCBI Taxonomy" id="1000565"/>
    <lineage>
        <taxon>Bacteria</taxon>
        <taxon>Pseudomonadati</taxon>
        <taxon>Pseudomonadota</taxon>
        <taxon>Betaproteobacteria</taxon>
        <taxon>Nitrosomonadales</taxon>
        <taxon>Sterolibacteriaceae</taxon>
        <taxon>Methyloversatilis</taxon>
    </lineage>
</organism>
<dbReference type="GO" id="GO:0071770">
    <property type="term" value="P:DIM/DIP cell wall layer assembly"/>
    <property type="evidence" value="ECO:0007669"/>
    <property type="project" value="TreeGrafter"/>
</dbReference>
<keyword evidence="1" id="KW-0596">Phosphopantetheine</keyword>
<keyword evidence="2" id="KW-0597">Phosphoprotein</keyword>
<dbReference type="EMBL" id="AFHG01000044">
    <property type="protein sequence ID" value="EGK71873.1"/>
    <property type="molecule type" value="Genomic_DNA"/>
</dbReference>
<dbReference type="InterPro" id="IPR014030">
    <property type="entry name" value="Ketoacyl_synth_N"/>
</dbReference>
<dbReference type="Pfam" id="PF16197">
    <property type="entry name" value="KAsynt_C_assoc"/>
    <property type="match status" value="1"/>
</dbReference>
<dbReference type="InterPro" id="IPR032821">
    <property type="entry name" value="PKS_assoc"/>
</dbReference>
<dbReference type="RefSeq" id="WP_008060642.1">
    <property type="nucleotide sequence ID" value="NZ_AFHG01000044.1"/>
</dbReference>
<dbReference type="SUPFAM" id="SSF53901">
    <property type="entry name" value="Thiolase-like"/>
    <property type="match status" value="1"/>
</dbReference>
<evidence type="ECO:0000256" key="1">
    <source>
        <dbReference type="ARBA" id="ARBA00022450"/>
    </source>
</evidence>
<evidence type="ECO:0000313" key="6">
    <source>
        <dbReference type="Proteomes" id="UP000005019"/>
    </source>
</evidence>
<evidence type="ECO:0000256" key="3">
    <source>
        <dbReference type="RuleBase" id="RU003694"/>
    </source>
</evidence>
<comment type="caution">
    <text evidence="5">The sequence shown here is derived from an EMBL/GenBank/DDBJ whole genome shotgun (WGS) entry which is preliminary data.</text>
</comment>
<dbReference type="Proteomes" id="UP000005019">
    <property type="component" value="Unassembled WGS sequence"/>
</dbReference>
<gene>
    <name evidence="5" type="ORF">METUNv1_01650</name>
</gene>
<dbReference type="GO" id="GO:0006633">
    <property type="term" value="P:fatty acid biosynthetic process"/>
    <property type="evidence" value="ECO:0007669"/>
    <property type="project" value="TreeGrafter"/>
</dbReference>
<feature type="domain" description="Ketosynthase family 3 (KS3)" evidence="4">
    <location>
        <begin position="6"/>
        <end position="434"/>
    </location>
</feature>
<dbReference type="InterPro" id="IPR020841">
    <property type="entry name" value="PKS_Beta-ketoAc_synthase_dom"/>
</dbReference>
<dbReference type="GO" id="GO:0005737">
    <property type="term" value="C:cytoplasm"/>
    <property type="evidence" value="ECO:0007669"/>
    <property type="project" value="TreeGrafter"/>
</dbReference>
<dbReference type="STRING" id="1000565.METUNv1_01650"/>
<name>F5RC10_METUF</name>
<reference evidence="5 6" key="1">
    <citation type="journal article" date="2011" name="J. Bacteriol.">
        <title>Genome sequence of Methyloversatilis universalis FAM5T, a methylotrophic representative of the order Rhodocyclales.</title>
        <authorList>
            <person name="Kittichotirat W."/>
            <person name="Good N.M."/>
            <person name="Hall R."/>
            <person name="Bringel F."/>
            <person name="Lajus A."/>
            <person name="Medigue C."/>
            <person name="Smalley N.E."/>
            <person name="Beck D."/>
            <person name="Bumgarner R."/>
            <person name="Vuilleumier S."/>
            <person name="Kalyuzhnaya M.G."/>
        </authorList>
    </citation>
    <scope>NUCLEOTIDE SEQUENCE [LARGE SCALE GENOMIC DNA]</scope>
    <source>
        <strain evidence="6">ATCC BAA-1314 / JCM 13912 / FAM5</strain>
    </source>
</reference>
<dbReference type="Pfam" id="PF02801">
    <property type="entry name" value="Ketoacyl-synt_C"/>
    <property type="match status" value="1"/>
</dbReference>
<sequence length="905" mass="95033">MPLPPPGAIAIVGLAARLPGAADVAGFWDSLLGERPAIAEVPASRWDWRAVHAAPGAAANTAYSNVGGFIDDVDAFDLRHFGIAPREAEAMDPMQRLFLQSAWTALEDAGIPPRSLSGRRVGVFAGVGNAEYTALMRAAQCDNDAYRATGMALTLVANRLSYVLNLRGPSQVVDTACSGSLVAVHRAIEQLRLGQCELALAGGVSLMLSPELHVAFSQAGMLSASGRCRPFDAEADGYVRGEGVGVVVLKRLDDALRDGDFVHACILASAENHGGRAHSLTAPSFKGQAEVVAAAWQAAGPAVRHLSHVETHGTGTPLGDPIEIAGLNEALRLCGASDPACAPEGDIRLGALKARIGHLEAAAGIAGLIKTVLALRHGLIPGHPAFGRANPQLELKASPLRIVDCPQAWGEGPRVAGVSSFGFGGVNAHVVLQAQPAPVWSGGDAQAEVVLLSARDADTLRARAAQLFDYLYPEVQPRVLCALQQASDALDVDAPWPALGVDADSVMRAAHAAAQGLGIEPVRLDLRDCMCWGDVAAALSEALPAAAPSDRLRARASLSRASLAPTLRALAGSLFLGRDLQSHRLAVAAQDVGGLALQLAAWLCDAPAPFVVVAQSAKDSGGERPLPDWRSAASLADWLRAALAFPSLSEQLSARYAADHLARVPLPTLPFRRDRVWFRPATPLAPQPSAHLPPSLVPHDIDTLLGPWTVFFGSRPACLPSLLPWPGHVATGGPVRFIDVAWAAGSPRHRRLMPVLADGSLRYRAQADDGAQTLLRAGRIVAGEGPDATAGGPPAFAMAVDLPSPGDPQALWMHWTVAVARALQGMFRDVTTAPLLPYRATRVSWAELPTAGPQRLLLSTDADSGRLDLRGEIEGRTVLQIDGLELREARWLLSVAAEAGAELQS</sequence>
<keyword evidence="3" id="KW-0808">Transferase</keyword>
<protein>
    <recommendedName>
        <fullName evidence="4">Ketosynthase family 3 (KS3) domain-containing protein</fullName>
    </recommendedName>
</protein>
<dbReference type="InterPro" id="IPR050091">
    <property type="entry name" value="PKS_NRPS_Biosynth_Enz"/>
</dbReference>
<dbReference type="InterPro" id="IPR016039">
    <property type="entry name" value="Thiolase-like"/>
</dbReference>
<dbReference type="PANTHER" id="PTHR43775">
    <property type="entry name" value="FATTY ACID SYNTHASE"/>
    <property type="match status" value="1"/>
</dbReference>
<accession>F5RC10</accession>
<dbReference type="GO" id="GO:0004312">
    <property type="term" value="F:fatty acid synthase activity"/>
    <property type="evidence" value="ECO:0007669"/>
    <property type="project" value="TreeGrafter"/>
</dbReference>
<dbReference type="AlphaFoldDB" id="F5RC10"/>
<evidence type="ECO:0000313" key="5">
    <source>
        <dbReference type="EMBL" id="EGK71873.1"/>
    </source>
</evidence>
<evidence type="ECO:0000256" key="2">
    <source>
        <dbReference type="ARBA" id="ARBA00022553"/>
    </source>
</evidence>
<dbReference type="OrthoDB" id="9778690at2"/>
<dbReference type="Gene3D" id="3.30.70.3290">
    <property type="match status" value="1"/>
</dbReference>
<dbReference type="SMART" id="SM00825">
    <property type="entry name" value="PKS_KS"/>
    <property type="match status" value="1"/>
</dbReference>
<keyword evidence="6" id="KW-1185">Reference proteome</keyword>
<dbReference type="Pfam" id="PF00109">
    <property type="entry name" value="ketoacyl-synt"/>
    <property type="match status" value="1"/>
</dbReference>
<dbReference type="PROSITE" id="PS52004">
    <property type="entry name" value="KS3_2"/>
    <property type="match status" value="1"/>
</dbReference>
<dbReference type="CDD" id="cd00833">
    <property type="entry name" value="PKS"/>
    <property type="match status" value="1"/>
</dbReference>
<evidence type="ECO:0000259" key="4">
    <source>
        <dbReference type="PROSITE" id="PS52004"/>
    </source>
</evidence>
<dbReference type="PANTHER" id="PTHR43775:SF37">
    <property type="entry name" value="SI:DKEY-61P9.11"/>
    <property type="match status" value="1"/>
</dbReference>